<sequence length="107" mass="11866">MGEESASASRECKCEQRAQVTFSHFEATSGNPRDPEGGNGTPSDVMSVLLSNDNENSDFFLLRQKKVKTPVVILIVIWETETNPQSNIHKPPYVLPTSNALNTIKFE</sequence>
<accession>A0A5B7G1Y3</accession>
<evidence type="ECO:0000313" key="2">
    <source>
        <dbReference type="EMBL" id="MPC51485.1"/>
    </source>
</evidence>
<proteinExistence type="predicted"/>
<organism evidence="2 3">
    <name type="scientific">Portunus trituberculatus</name>
    <name type="common">Swimming crab</name>
    <name type="synonym">Neptunus trituberculatus</name>
    <dbReference type="NCBI Taxonomy" id="210409"/>
    <lineage>
        <taxon>Eukaryota</taxon>
        <taxon>Metazoa</taxon>
        <taxon>Ecdysozoa</taxon>
        <taxon>Arthropoda</taxon>
        <taxon>Crustacea</taxon>
        <taxon>Multicrustacea</taxon>
        <taxon>Malacostraca</taxon>
        <taxon>Eumalacostraca</taxon>
        <taxon>Eucarida</taxon>
        <taxon>Decapoda</taxon>
        <taxon>Pleocyemata</taxon>
        <taxon>Brachyura</taxon>
        <taxon>Eubrachyura</taxon>
        <taxon>Portunoidea</taxon>
        <taxon>Portunidae</taxon>
        <taxon>Portuninae</taxon>
        <taxon>Portunus</taxon>
    </lineage>
</organism>
<evidence type="ECO:0000256" key="1">
    <source>
        <dbReference type="SAM" id="MobiDB-lite"/>
    </source>
</evidence>
<gene>
    <name evidence="2" type="ORF">E2C01_045331</name>
</gene>
<protein>
    <submittedName>
        <fullName evidence="2">Uncharacterized protein</fullName>
    </submittedName>
</protein>
<dbReference type="EMBL" id="VSRR010010209">
    <property type="protein sequence ID" value="MPC51485.1"/>
    <property type="molecule type" value="Genomic_DNA"/>
</dbReference>
<evidence type="ECO:0000313" key="3">
    <source>
        <dbReference type="Proteomes" id="UP000324222"/>
    </source>
</evidence>
<reference evidence="2 3" key="1">
    <citation type="submission" date="2019-05" db="EMBL/GenBank/DDBJ databases">
        <title>Another draft genome of Portunus trituberculatus and its Hox gene families provides insights of decapod evolution.</title>
        <authorList>
            <person name="Jeong J.-H."/>
            <person name="Song I."/>
            <person name="Kim S."/>
            <person name="Choi T."/>
            <person name="Kim D."/>
            <person name="Ryu S."/>
            <person name="Kim W."/>
        </authorList>
    </citation>
    <scope>NUCLEOTIDE SEQUENCE [LARGE SCALE GENOMIC DNA]</scope>
    <source>
        <tissue evidence="2">Muscle</tissue>
    </source>
</reference>
<keyword evidence="3" id="KW-1185">Reference proteome</keyword>
<feature type="region of interest" description="Disordered" evidence="1">
    <location>
        <begin position="23"/>
        <end position="45"/>
    </location>
</feature>
<dbReference type="AlphaFoldDB" id="A0A5B7G1Y3"/>
<name>A0A5B7G1Y3_PORTR</name>
<dbReference type="Proteomes" id="UP000324222">
    <property type="component" value="Unassembled WGS sequence"/>
</dbReference>
<comment type="caution">
    <text evidence="2">The sequence shown here is derived from an EMBL/GenBank/DDBJ whole genome shotgun (WGS) entry which is preliminary data.</text>
</comment>